<dbReference type="Gene3D" id="3.30.530.20">
    <property type="match status" value="1"/>
</dbReference>
<dbReference type="RefSeq" id="WP_141848423.1">
    <property type="nucleotide sequence ID" value="NZ_BAAAPR010000005.1"/>
</dbReference>
<dbReference type="Proteomes" id="UP000317893">
    <property type="component" value="Unassembled WGS sequence"/>
</dbReference>
<comment type="similarity">
    <text evidence="1">Belongs to the AHA1 family.</text>
</comment>
<dbReference type="InterPro" id="IPR013538">
    <property type="entry name" value="ASHA1/2-like_C"/>
</dbReference>
<gene>
    <name evidence="3" type="ORF">FB458_2088</name>
</gene>
<dbReference type="OrthoDB" id="8117292at2"/>
<dbReference type="AlphaFoldDB" id="A0A542E0X5"/>
<keyword evidence="4" id="KW-1185">Reference proteome</keyword>
<dbReference type="InterPro" id="IPR023393">
    <property type="entry name" value="START-like_dom_sf"/>
</dbReference>
<evidence type="ECO:0000313" key="3">
    <source>
        <dbReference type="EMBL" id="TQJ08986.1"/>
    </source>
</evidence>
<feature type="domain" description="Activator of Hsp90 ATPase homologue 1/2-like C-terminal" evidence="2">
    <location>
        <begin position="25"/>
        <end position="137"/>
    </location>
</feature>
<evidence type="ECO:0000256" key="1">
    <source>
        <dbReference type="ARBA" id="ARBA00006817"/>
    </source>
</evidence>
<evidence type="ECO:0000313" key="4">
    <source>
        <dbReference type="Proteomes" id="UP000317893"/>
    </source>
</evidence>
<dbReference type="SUPFAM" id="SSF55961">
    <property type="entry name" value="Bet v1-like"/>
    <property type="match status" value="1"/>
</dbReference>
<sequence>MTVTTSTRPLDDTRGVVRVEDVYDTDLADLWDACTRPERLARWIARVEGDDLHEGGTVQAVFTSSWSGAVLVETCEAPTHLRLLSDVGTDEETVVEVWLTAEGDRTRLVVEERGLPLTGLHHYVAGWSVHLEDLGRAVATDAPVYDEPWSAEQPCASWHARWRELSDRHAPTGS</sequence>
<organism evidence="3 4">
    <name type="scientific">Lapillicoccus jejuensis</name>
    <dbReference type="NCBI Taxonomy" id="402171"/>
    <lineage>
        <taxon>Bacteria</taxon>
        <taxon>Bacillati</taxon>
        <taxon>Actinomycetota</taxon>
        <taxon>Actinomycetes</taxon>
        <taxon>Micrococcales</taxon>
        <taxon>Intrasporangiaceae</taxon>
        <taxon>Lapillicoccus</taxon>
    </lineage>
</organism>
<name>A0A542E0X5_9MICO</name>
<protein>
    <submittedName>
        <fullName evidence="3">Activator of Hsp90 ATPase-like protein</fullName>
    </submittedName>
</protein>
<accession>A0A542E0X5</accession>
<proteinExistence type="inferred from homology"/>
<dbReference type="Pfam" id="PF08327">
    <property type="entry name" value="AHSA1"/>
    <property type="match status" value="1"/>
</dbReference>
<reference evidence="3 4" key="1">
    <citation type="submission" date="2019-06" db="EMBL/GenBank/DDBJ databases">
        <title>Sequencing the genomes of 1000 actinobacteria strains.</title>
        <authorList>
            <person name="Klenk H.-P."/>
        </authorList>
    </citation>
    <scope>NUCLEOTIDE SEQUENCE [LARGE SCALE GENOMIC DNA]</scope>
    <source>
        <strain evidence="3 4">DSM 18607</strain>
    </source>
</reference>
<comment type="caution">
    <text evidence="3">The sequence shown here is derived from an EMBL/GenBank/DDBJ whole genome shotgun (WGS) entry which is preliminary data.</text>
</comment>
<dbReference type="EMBL" id="VFMN01000001">
    <property type="protein sequence ID" value="TQJ08986.1"/>
    <property type="molecule type" value="Genomic_DNA"/>
</dbReference>
<evidence type="ECO:0000259" key="2">
    <source>
        <dbReference type="Pfam" id="PF08327"/>
    </source>
</evidence>